<evidence type="ECO:0000313" key="2">
    <source>
        <dbReference type="Proteomes" id="UP000234681"/>
    </source>
</evidence>
<protein>
    <submittedName>
        <fullName evidence="1">RCG52968</fullName>
    </submittedName>
</protein>
<gene>
    <name evidence="1" type="ORF">rCG_52968</name>
</gene>
<accession>A6IR02</accession>
<dbReference type="Proteomes" id="UP000234681">
    <property type="component" value="Chromosome 11"/>
</dbReference>
<proteinExistence type="predicted"/>
<evidence type="ECO:0000313" key="1">
    <source>
        <dbReference type="EMBL" id="EDM11155.1"/>
    </source>
</evidence>
<sequence length="42" mass="4721">MNVLTLLARLHSGSLLSPFPLAHLLQTESQIWGFPLINCSWD</sequence>
<feature type="non-terminal residue" evidence="1">
    <location>
        <position position="42"/>
    </location>
</feature>
<reference evidence="2" key="1">
    <citation type="submission" date="2005-09" db="EMBL/GenBank/DDBJ databases">
        <authorList>
            <person name="Mural R.J."/>
            <person name="Li P.W."/>
            <person name="Adams M.D."/>
            <person name="Amanatides P.G."/>
            <person name="Baden-Tillson H."/>
            <person name="Barnstead M."/>
            <person name="Chin S.H."/>
            <person name="Dew I."/>
            <person name="Evans C.A."/>
            <person name="Ferriera S."/>
            <person name="Flanigan M."/>
            <person name="Fosler C."/>
            <person name="Glodek A."/>
            <person name="Gu Z."/>
            <person name="Holt R.A."/>
            <person name="Jennings D."/>
            <person name="Kraft C.L."/>
            <person name="Lu F."/>
            <person name="Nguyen T."/>
            <person name="Nusskern D.R."/>
            <person name="Pfannkoch C.M."/>
            <person name="Sitter C."/>
            <person name="Sutton G.G."/>
            <person name="Venter J.C."/>
            <person name="Wang Z."/>
            <person name="Woodage T."/>
            <person name="Zheng X.H."/>
            <person name="Zhong F."/>
        </authorList>
    </citation>
    <scope>NUCLEOTIDE SEQUENCE [LARGE SCALE GENOMIC DNA]</scope>
    <source>
        <strain>BN</strain>
        <strain evidence="2">Sprague-Dawley</strain>
    </source>
</reference>
<name>A6IR02_RAT</name>
<organism evidence="1 2">
    <name type="scientific">Rattus norvegicus</name>
    <name type="common">Rat</name>
    <dbReference type="NCBI Taxonomy" id="10116"/>
    <lineage>
        <taxon>Eukaryota</taxon>
        <taxon>Metazoa</taxon>
        <taxon>Chordata</taxon>
        <taxon>Craniata</taxon>
        <taxon>Vertebrata</taxon>
        <taxon>Euteleostomi</taxon>
        <taxon>Mammalia</taxon>
        <taxon>Eutheria</taxon>
        <taxon>Euarchontoglires</taxon>
        <taxon>Glires</taxon>
        <taxon>Rodentia</taxon>
        <taxon>Myomorpha</taxon>
        <taxon>Muroidea</taxon>
        <taxon>Muridae</taxon>
        <taxon>Murinae</taxon>
        <taxon>Rattus</taxon>
    </lineage>
</organism>
<dbReference type="EMBL" id="CH473967">
    <property type="protein sequence ID" value="EDM11155.1"/>
    <property type="molecule type" value="Genomic_DNA"/>
</dbReference>
<dbReference type="AlphaFoldDB" id="A6IR02"/>